<name>A0AAI8W0C8_9PEZI</name>
<proteinExistence type="predicted"/>
<gene>
    <name evidence="1" type="ORF">KHLLAP_LOCUS14373</name>
</gene>
<reference evidence="1" key="1">
    <citation type="submission" date="2023-10" db="EMBL/GenBank/DDBJ databases">
        <authorList>
            <person name="Hackl T."/>
        </authorList>
    </citation>
    <scope>NUCLEOTIDE SEQUENCE</scope>
</reference>
<evidence type="ECO:0000313" key="2">
    <source>
        <dbReference type="Proteomes" id="UP001295740"/>
    </source>
</evidence>
<organism evidence="1 2">
    <name type="scientific">Anthostomella pinea</name>
    <dbReference type="NCBI Taxonomy" id="933095"/>
    <lineage>
        <taxon>Eukaryota</taxon>
        <taxon>Fungi</taxon>
        <taxon>Dikarya</taxon>
        <taxon>Ascomycota</taxon>
        <taxon>Pezizomycotina</taxon>
        <taxon>Sordariomycetes</taxon>
        <taxon>Xylariomycetidae</taxon>
        <taxon>Xylariales</taxon>
        <taxon>Xylariaceae</taxon>
        <taxon>Anthostomella</taxon>
    </lineage>
</organism>
<keyword evidence="2" id="KW-1185">Reference proteome</keyword>
<protein>
    <submittedName>
        <fullName evidence="1">Uu.00g020240.m01.CDS01</fullName>
    </submittedName>
</protein>
<sequence length="144" mass="17266">MDRLPQEIYDEIGALLHDPAFCRPALATVSRQWQIAIERQTFRNIRLRSTDLGCFQQIVQHRRRRYVNAINYLIVLPGYSDEKRRQFEREDDRRANDEVFTTVVHRLFHRLEHWDVSKDGFIKFCLRDVYSSADHAFLRRSSPS</sequence>
<dbReference type="EMBL" id="CAUWAG010000020">
    <property type="protein sequence ID" value="CAJ2513905.1"/>
    <property type="molecule type" value="Genomic_DNA"/>
</dbReference>
<dbReference type="Proteomes" id="UP001295740">
    <property type="component" value="Unassembled WGS sequence"/>
</dbReference>
<evidence type="ECO:0000313" key="1">
    <source>
        <dbReference type="EMBL" id="CAJ2513905.1"/>
    </source>
</evidence>
<accession>A0AAI8W0C8</accession>
<comment type="caution">
    <text evidence="1">The sequence shown here is derived from an EMBL/GenBank/DDBJ whole genome shotgun (WGS) entry which is preliminary data.</text>
</comment>
<dbReference type="AlphaFoldDB" id="A0AAI8W0C8"/>